<evidence type="ECO:0000313" key="2">
    <source>
        <dbReference type="Proteomes" id="UP000046122"/>
    </source>
</evidence>
<name>A0A090GUV2_MESPL</name>
<protein>
    <submittedName>
        <fullName evidence="1">Uncharacterized protein</fullName>
    </submittedName>
</protein>
<sequence>MKRSHAEHYNPVGLMSSRYQSSRRLLDLVGQVVHLIHPLDHALMKHRKPSGSVDLGALFAMHIEGRKHYHPRQRPSAAFVPRSSVGAAVPPWPARLCRFGKSGLNSPLHGRDR</sequence>
<dbReference type="EMBL" id="CCNE01000021">
    <property type="protein sequence ID" value="CDX57740.1"/>
    <property type="molecule type" value="Genomic_DNA"/>
</dbReference>
<dbReference type="Proteomes" id="UP000046122">
    <property type="component" value="Unassembled WGS sequence"/>
</dbReference>
<evidence type="ECO:0000313" key="1">
    <source>
        <dbReference type="EMBL" id="CDX57740.1"/>
    </source>
</evidence>
<reference evidence="1 2" key="1">
    <citation type="submission" date="2014-08" db="EMBL/GenBank/DDBJ databases">
        <authorList>
            <person name="Moulin Lionel"/>
        </authorList>
    </citation>
    <scope>NUCLEOTIDE SEQUENCE [LARGE SCALE GENOMIC DNA]</scope>
</reference>
<proteinExistence type="predicted"/>
<accession>A0A090GUV2</accession>
<dbReference type="AlphaFoldDB" id="A0A090GUV2"/>
<gene>
    <name evidence="1" type="ORF">MPL3365_280013</name>
</gene>
<organism evidence="1 2">
    <name type="scientific">Mesorhizobium plurifarium</name>
    <dbReference type="NCBI Taxonomy" id="69974"/>
    <lineage>
        <taxon>Bacteria</taxon>
        <taxon>Pseudomonadati</taxon>
        <taxon>Pseudomonadota</taxon>
        <taxon>Alphaproteobacteria</taxon>
        <taxon>Hyphomicrobiales</taxon>
        <taxon>Phyllobacteriaceae</taxon>
        <taxon>Mesorhizobium</taxon>
    </lineage>
</organism>